<gene>
    <name evidence="7" type="ORF">Aco03nite_033200</name>
</gene>
<name>A0ABQ3X8T2_9ACTN</name>
<dbReference type="Pfam" id="PF00348">
    <property type="entry name" value="polyprenyl_synt"/>
    <property type="match status" value="1"/>
</dbReference>
<proteinExistence type="inferred from homology"/>
<evidence type="ECO:0000256" key="4">
    <source>
        <dbReference type="ARBA" id="ARBA00022723"/>
    </source>
</evidence>
<dbReference type="CDD" id="cd00685">
    <property type="entry name" value="Trans_IPPS_HT"/>
    <property type="match status" value="1"/>
</dbReference>
<dbReference type="SUPFAM" id="SSF48576">
    <property type="entry name" value="Terpenoid synthases"/>
    <property type="match status" value="1"/>
</dbReference>
<dbReference type="PROSITE" id="PS00444">
    <property type="entry name" value="POLYPRENYL_SYNTHASE_2"/>
    <property type="match status" value="1"/>
</dbReference>
<evidence type="ECO:0000256" key="6">
    <source>
        <dbReference type="RuleBase" id="RU004466"/>
    </source>
</evidence>
<sequence length="334" mass="35242">MIMTAPTLTDFIDPAVRDSVTEFLATVETELRTAVASPDPLVDEVAAHLVRAGGKRFRPLTVALCAQLGDPGRPELLPSAVLMELTHLATLYHDDVMDEAPLRRGAASANSRWSNKLAVYVGDYLLARAAQMAAGLGDEAVRLQASTLSQLVRGQLSETVGPRGADPIRFHLQAVEDKTASLIATSARFGGLFSGLPAPHVETLAEFGTAIGIAFQLSDDLLDIASESEQSGKTPGTDLREGVPTLPMLYALAADDTGADVRRLKELLSAGPIVDDTLHAEALGLLRGSAALKQARETVHGYAGAARRSAATLPDSAARSTLESLCHYIADRTG</sequence>
<accession>A0ABQ3X8T2</accession>
<organism evidence="7 8">
    <name type="scientific">Actinoplanes couchii</name>
    <dbReference type="NCBI Taxonomy" id="403638"/>
    <lineage>
        <taxon>Bacteria</taxon>
        <taxon>Bacillati</taxon>
        <taxon>Actinomycetota</taxon>
        <taxon>Actinomycetes</taxon>
        <taxon>Micromonosporales</taxon>
        <taxon>Micromonosporaceae</taxon>
        <taxon>Actinoplanes</taxon>
    </lineage>
</organism>
<dbReference type="InterPro" id="IPR008949">
    <property type="entry name" value="Isoprenoid_synthase_dom_sf"/>
</dbReference>
<dbReference type="PANTHER" id="PTHR12001:SF69">
    <property type="entry name" value="ALL TRANS-POLYPRENYL-DIPHOSPHATE SYNTHASE PDSS1"/>
    <property type="match status" value="1"/>
</dbReference>
<dbReference type="Gene3D" id="1.10.600.10">
    <property type="entry name" value="Farnesyl Diphosphate Synthase"/>
    <property type="match status" value="1"/>
</dbReference>
<dbReference type="SFLD" id="SFLDS00005">
    <property type="entry name" value="Isoprenoid_Synthase_Type_I"/>
    <property type="match status" value="1"/>
</dbReference>
<protein>
    <submittedName>
        <fullName evidence="7">Geranylgeranyl pyrophosphate synthase</fullName>
    </submittedName>
</protein>
<evidence type="ECO:0000256" key="1">
    <source>
        <dbReference type="ARBA" id="ARBA00001946"/>
    </source>
</evidence>
<comment type="similarity">
    <text evidence="2 6">Belongs to the FPP/GGPP synthase family.</text>
</comment>
<evidence type="ECO:0000313" key="8">
    <source>
        <dbReference type="Proteomes" id="UP000612282"/>
    </source>
</evidence>
<dbReference type="EMBL" id="BOMG01000044">
    <property type="protein sequence ID" value="GID54916.1"/>
    <property type="molecule type" value="Genomic_DNA"/>
</dbReference>
<comment type="caution">
    <text evidence="7">The sequence shown here is derived from an EMBL/GenBank/DDBJ whole genome shotgun (WGS) entry which is preliminary data.</text>
</comment>
<dbReference type="InterPro" id="IPR000092">
    <property type="entry name" value="Polyprenyl_synt"/>
</dbReference>
<keyword evidence="8" id="KW-1185">Reference proteome</keyword>
<evidence type="ECO:0000256" key="3">
    <source>
        <dbReference type="ARBA" id="ARBA00022679"/>
    </source>
</evidence>
<evidence type="ECO:0000256" key="5">
    <source>
        <dbReference type="ARBA" id="ARBA00022842"/>
    </source>
</evidence>
<comment type="cofactor">
    <cofactor evidence="1">
        <name>Mg(2+)</name>
        <dbReference type="ChEBI" id="CHEBI:18420"/>
    </cofactor>
</comment>
<evidence type="ECO:0000313" key="7">
    <source>
        <dbReference type="EMBL" id="GID54916.1"/>
    </source>
</evidence>
<dbReference type="InterPro" id="IPR033749">
    <property type="entry name" value="Polyprenyl_synt_CS"/>
</dbReference>
<keyword evidence="3 6" id="KW-0808">Transferase</keyword>
<dbReference type="PANTHER" id="PTHR12001">
    <property type="entry name" value="GERANYLGERANYL PYROPHOSPHATE SYNTHASE"/>
    <property type="match status" value="1"/>
</dbReference>
<keyword evidence="5" id="KW-0460">Magnesium</keyword>
<reference evidence="7 8" key="1">
    <citation type="submission" date="2021-01" db="EMBL/GenBank/DDBJ databases">
        <title>Whole genome shotgun sequence of Actinoplanes couchii NBRC 106145.</title>
        <authorList>
            <person name="Komaki H."/>
            <person name="Tamura T."/>
        </authorList>
    </citation>
    <scope>NUCLEOTIDE SEQUENCE [LARGE SCALE GENOMIC DNA]</scope>
    <source>
        <strain evidence="7 8">NBRC 106145</strain>
    </source>
</reference>
<evidence type="ECO:0000256" key="2">
    <source>
        <dbReference type="ARBA" id="ARBA00006706"/>
    </source>
</evidence>
<keyword evidence="4" id="KW-0479">Metal-binding</keyword>
<dbReference type="Proteomes" id="UP000612282">
    <property type="component" value="Unassembled WGS sequence"/>
</dbReference>